<dbReference type="GeneID" id="48056698"/>
<keyword evidence="5" id="KW-0564">Palmitate</keyword>
<keyword evidence="4" id="KW-0732">Signal</keyword>
<keyword evidence="6" id="KW-0449">Lipoprotein</keyword>
<accession>A0A2K3ZHQ2</accession>
<dbReference type="GO" id="GO:0005886">
    <property type="term" value="C:plasma membrane"/>
    <property type="evidence" value="ECO:0007669"/>
    <property type="project" value="UniProtKB-SubCell"/>
</dbReference>
<evidence type="ECO:0000256" key="1">
    <source>
        <dbReference type="ARBA" id="ARBA00004193"/>
    </source>
</evidence>
<dbReference type="CDD" id="cd01146">
    <property type="entry name" value="FhuD"/>
    <property type="match status" value="1"/>
</dbReference>
<evidence type="ECO:0000256" key="3">
    <source>
        <dbReference type="ARBA" id="ARBA00022448"/>
    </source>
</evidence>
<dbReference type="RefSeq" id="WP_103207948.1">
    <property type="nucleotide sequence ID" value="NZ_CAJUZQ010000042.1"/>
</dbReference>
<dbReference type="Gene3D" id="3.40.50.1980">
    <property type="entry name" value="Nitrogenase molybdenum iron protein domain"/>
    <property type="match status" value="2"/>
</dbReference>
<name>A0A2K3ZHQ2_9STAP</name>
<sequence length="332" mass="36906">MRGKKFIGLALLLAVMLIVAACGSVSDSGNSDKKESSNSSDKGVTIQHDGGTTKITKEPKRVVALEYSFVDSLVALGVKPVGIADDGDKNNIIEPIRKNLGDYKSVGARKQPNLEVISELKPDLIIADNNRHKGTYDQLNKIAPTILLPSLDSDYNENIEAFKTIAKALSKEDQADKRLKEHQEKIDSYKKDITMNKDLKVLPAVISQSGFLAHADKSYVGQFLHELGFKEALTKEVSDQLPEYLNAPYLNMNSEQLAEVNPERMFIMVNGEDDPFYAKMKEDSVWNNIDAVKNNRVHVVDRLTWAKSRGLISSEEIAKELAEISKEESNKN</sequence>
<comment type="subcellular location">
    <subcellularLocation>
        <location evidence="1">Cell membrane</location>
        <topology evidence="1">Lipid-anchor</topology>
    </subcellularLocation>
</comment>
<evidence type="ECO:0000256" key="6">
    <source>
        <dbReference type="ARBA" id="ARBA00023288"/>
    </source>
</evidence>
<dbReference type="Proteomes" id="UP000256562">
    <property type="component" value="Unassembled WGS sequence"/>
</dbReference>
<dbReference type="NCBIfam" id="NF008501">
    <property type="entry name" value="PRK11411.1"/>
    <property type="match status" value="1"/>
</dbReference>
<dbReference type="EMBL" id="QKXQ01000429">
    <property type="protein sequence ID" value="REH93048.1"/>
    <property type="molecule type" value="Genomic_DNA"/>
</dbReference>
<protein>
    <submittedName>
        <fullName evidence="7">Iron citrate ABC transporter substrate-binding protein</fullName>
    </submittedName>
</protein>
<evidence type="ECO:0000256" key="4">
    <source>
        <dbReference type="ARBA" id="ARBA00022729"/>
    </source>
</evidence>
<reference evidence="7 8" key="1">
    <citation type="journal article" date="2018" name="Vet. Microbiol.">
        <title>Characterisation of Staphylococcus felis isolated from cats using whole genome sequencing.</title>
        <authorList>
            <person name="Worthing K."/>
            <person name="Pang S."/>
            <person name="Trott D.J."/>
            <person name="Abraham S."/>
            <person name="Coombs G.W."/>
            <person name="Jordan D."/>
            <person name="McIntyre L."/>
            <person name="Davies M.R."/>
            <person name="Norris J."/>
        </authorList>
    </citation>
    <scope>NUCLEOTIDE SEQUENCE [LARGE SCALE GENOMIC DNA]</scope>
    <source>
        <strain evidence="7 8">F9</strain>
    </source>
</reference>
<dbReference type="InterPro" id="IPR051313">
    <property type="entry name" value="Bact_iron-sidero_bind"/>
</dbReference>
<dbReference type="KEGG" id="sfq:C7J90_00570"/>
<proteinExistence type="inferred from homology"/>
<gene>
    <name evidence="7" type="ORF">DOS83_09410</name>
</gene>
<evidence type="ECO:0000313" key="7">
    <source>
        <dbReference type="EMBL" id="REH93048.1"/>
    </source>
</evidence>
<dbReference type="GO" id="GO:1901678">
    <property type="term" value="P:iron coordination entity transport"/>
    <property type="evidence" value="ECO:0007669"/>
    <property type="project" value="UniProtKB-ARBA"/>
</dbReference>
<dbReference type="InterPro" id="IPR002491">
    <property type="entry name" value="ABC_transptr_periplasmic_BD"/>
</dbReference>
<keyword evidence="3" id="KW-0813">Transport</keyword>
<dbReference type="Pfam" id="PF01497">
    <property type="entry name" value="Peripla_BP_2"/>
    <property type="match status" value="1"/>
</dbReference>
<evidence type="ECO:0000256" key="2">
    <source>
        <dbReference type="ARBA" id="ARBA00008814"/>
    </source>
</evidence>
<evidence type="ECO:0000313" key="8">
    <source>
        <dbReference type="Proteomes" id="UP000256562"/>
    </source>
</evidence>
<dbReference type="PROSITE" id="PS51257">
    <property type="entry name" value="PROKAR_LIPOPROTEIN"/>
    <property type="match status" value="1"/>
</dbReference>
<dbReference type="PROSITE" id="PS50983">
    <property type="entry name" value="FE_B12_PBP"/>
    <property type="match status" value="1"/>
</dbReference>
<dbReference type="GO" id="GO:0030288">
    <property type="term" value="C:outer membrane-bounded periplasmic space"/>
    <property type="evidence" value="ECO:0007669"/>
    <property type="project" value="TreeGrafter"/>
</dbReference>
<dbReference type="FunFam" id="3.40.50.1980:FF:000003">
    <property type="entry name" value="Iron ABC transporter substrate-binding protein"/>
    <property type="match status" value="1"/>
</dbReference>
<dbReference type="PANTHER" id="PTHR30532:SF29">
    <property type="entry name" value="FE(3+) DICITRATE-BINDING PERIPLASMIC PROTEIN"/>
    <property type="match status" value="1"/>
</dbReference>
<comment type="similarity">
    <text evidence="2">Belongs to the bacterial solute-binding protein 8 family.</text>
</comment>
<organism evidence="7 8">
    <name type="scientific">Staphylococcus felis</name>
    <dbReference type="NCBI Taxonomy" id="46127"/>
    <lineage>
        <taxon>Bacteria</taxon>
        <taxon>Bacillati</taxon>
        <taxon>Bacillota</taxon>
        <taxon>Bacilli</taxon>
        <taxon>Bacillales</taxon>
        <taxon>Staphylococcaceae</taxon>
        <taxon>Staphylococcus</taxon>
    </lineage>
</organism>
<dbReference type="PANTHER" id="PTHR30532">
    <property type="entry name" value="IRON III DICITRATE-BINDING PERIPLASMIC PROTEIN"/>
    <property type="match status" value="1"/>
</dbReference>
<dbReference type="AlphaFoldDB" id="A0A2K3ZHQ2"/>
<comment type="caution">
    <text evidence="7">The sequence shown here is derived from an EMBL/GenBank/DDBJ whole genome shotgun (WGS) entry which is preliminary data.</text>
</comment>
<evidence type="ECO:0000256" key="5">
    <source>
        <dbReference type="ARBA" id="ARBA00023139"/>
    </source>
</evidence>
<dbReference type="SUPFAM" id="SSF53807">
    <property type="entry name" value="Helical backbone' metal receptor"/>
    <property type="match status" value="1"/>
</dbReference>
<dbReference type="OrthoDB" id="9793175at2"/>